<dbReference type="AlphaFoldDB" id="A0A518AJP2"/>
<dbReference type="PROSITE" id="PS50801">
    <property type="entry name" value="STAS"/>
    <property type="match status" value="1"/>
</dbReference>
<dbReference type="InterPro" id="IPR002645">
    <property type="entry name" value="STAS_dom"/>
</dbReference>
<dbReference type="InterPro" id="IPR036513">
    <property type="entry name" value="STAS_dom_sf"/>
</dbReference>
<sequence length="158" mass="17355">MQTQMFLGNMPGGVVIRVSGRGTMHESPAFRAAAELALQRGPLVCDMASCDYLDSTFLGCLVGVRKLAEQHAQRFSIVADSSQQIKLFSLSALNKYFDFDDECPSTIGEWMEIEPDQLDVKALGRHVLVCHECLAEQGGAESQAFEKVVQRLSIELDG</sequence>
<dbReference type="InterPro" id="IPR058548">
    <property type="entry name" value="MlaB-like_STAS"/>
</dbReference>
<dbReference type="CDD" id="cd07043">
    <property type="entry name" value="STAS_anti-anti-sigma_factors"/>
    <property type="match status" value="1"/>
</dbReference>
<dbReference type="RefSeq" id="WP_145245824.1">
    <property type="nucleotide sequence ID" value="NZ_CP036278.1"/>
</dbReference>
<dbReference type="SUPFAM" id="SSF52091">
    <property type="entry name" value="SpoIIaa-like"/>
    <property type="match status" value="1"/>
</dbReference>
<keyword evidence="3" id="KW-1185">Reference proteome</keyword>
<dbReference type="EMBL" id="CP036278">
    <property type="protein sequence ID" value="QDU54894.1"/>
    <property type="molecule type" value="Genomic_DNA"/>
</dbReference>
<evidence type="ECO:0000313" key="3">
    <source>
        <dbReference type="Proteomes" id="UP000315750"/>
    </source>
</evidence>
<feature type="domain" description="STAS" evidence="1">
    <location>
        <begin position="3"/>
        <end position="95"/>
    </location>
</feature>
<dbReference type="Pfam" id="PF13466">
    <property type="entry name" value="STAS_2"/>
    <property type="match status" value="1"/>
</dbReference>
<evidence type="ECO:0000259" key="1">
    <source>
        <dbReference type="PROSITE" id="PS50801"/>
    </source>
</evidence>
<proteinExistence type="predicted"/>
<gene>
    <name evidence="2" type="primary">rsbV</name>
    <name evidence="2" type="ORF">Pan181_10790</name>
</gene>
<dbReference type="OrthoDB" id="260659at2"/>
<organism evidence="2 3">
    <name type="scientific">Aeoliella mucimassa</name>
    <dbReference type="NCBI Taxonomy" id="2527972"/>
    <lineage>
        <taxon>Bacteria</taxon>
        <taxon>Pseudomonadati</taxon>
        <taxon>Planctomycetota</taxon>
        <taxon>Planctomycetia</taxon>
        <taxon>Pirellulales</taxon>
        <taxon>Lacipirellulaceae</taxon>
        <taxon>Aeoliella</taxon>
    </lineage>
</organism>
<dbReference type="Proteomes" id="UP000315750">
    <property type="component" value="Chromosome"/>
</dbReference>
<dbReference type="Gene3D" id="3.30.750.24">
    <property type="entry name" value="STAS domain"/>
    <property type="match status" value="1"/>
</dbReference>
<protein>
    <submittedName>
        <fullName evidence="2">Anti-sigma-B factor antagonist</fullName>
    </submittedName>
</protein>
<reference evidence="2 3" key="1">
    <citation type="submission" date="2019-02" db="EMBL/GenBank/DDBJ databases">
        <title>Deep-cultivation of Planctomycetes and their phenomic and genomic characterization uncovers novel biology.</title>
        <authorList>
            <person name="Wiegand S."/>
            <person name="Jogler M."/>
            <person name="Boedeker C."/>
            <person name="Pinto D."/>
            <person name="Vollmers J."/>
            <person name="Rivas-Marin E."/>
            <person name="Kohn T."/>
            <person name="Peeters S.H."/>
            <person name="Heuer A."/>
            <person name="Rast P."/>
            <person name="Oberbeckmann S."/>
            <person name="Bunk B."/>
            <person name="Jeske O."/>
            <person name="Meyerdierks A."/>
            <person name="Storesund J.E."/>
            <person name="Kallscheuer N."/>
            <person name="Luecker S."/>
            <person name="Lage O.M."/>
            <person name="Pohl T."/>
            <person name="Merkel B.J."/>
            <person name="Hornburger P."/>
            <person name="Mueller R.-W."/>
            <person name="Bruemmer F."/>
            <person name="Labrenz M."/>
            <person name="Spormann A.M."/>
            <person name="Op den Camp H."/>
            <person name="Overmann J."/>
            <person name="Amann R."/>
            <person name="Jetten M.S.M."/>
            <person name="Mascher T."/>
            <person name="Medema M.H."/>
            <person name="Devos D.P."/>
            <person name="Kaster A.-K."/>
            <person name="Ovreas L."/>
            <person name="Rohde M."/>
            <person name="Galperin M.Y."/>
            <person name="Jogler C."/>
        </authorList>
    </citation>
    <scope>NUCLEOTIDE SEQUENCE [LARGE SCALE GENOMIC DNA]</scope>
    <source>
        <strain evidence="2 3">Pan181</strain>
    </source>
</reference>
<name>A0A518AJP2_9BACT</name>
<accession>A0A518AJP2</accession>
<dbReference type="KEGG" id="amuc:Pan181_10790"/>
<evidence type="ECO:0000313" key="2">
    <source>
        <dbReference type="EMBL" id="QDU54894.1"/>
    </source>
</evidence>